<dbReference type="InterPro" id="IPR011050">
    <property type="entry name" value="Pectin_lyase_fold/virulence"/>
</dbReference>
<proteinExistence type="predicted"/>
<dbReference type="EMBL" id="BAER01000113">
    <property type="protein sequence ID" value="GAC34583.1"/>
    <property type="molecule type" value="Genomic_DNA"/>
</dbReference>
<comment type="caution">
    <text evidence="10">The sequence shown here is derived from an EMBL/GenBank/DDBJ whole genome shotgun (WGS) entry which is preliminary data.</text>
</comment>
<gene>
    <name evidence="10" type="ORF">GPLA_3698</name>
</gene>
<protein>
    <recommendedName>
        <fullName evidence="12">Right handed beta helix domain-containing protein</fullName>
    </recommendedName>
</protein>
<evidence type="ECO:0000256" key="4">
    <source>
        <dbReference type="ARBA" id="ARBA00022737"/>
    </source>
</evidence>
<dbReference type="SMART" id="SM00710">
    <property type="entry name" value="PbH1"/>
    <property type="match status" value="5"/>
</dbReference>
<evidence type="ECO:0008006" key="12">
    <source>
        <dbReference type="Google" id="ProtNLM"/>
    </source>
</evidence>
<evidence type="ECO:0000259" key="8">
    <source>
        <dbReference type="Pfam" id="PF23763"/>
    </source>
</evidence>
<dbReference type="InterPro" id="IPR006626">
    <property type="entry name" value="PbH1"/>
</dbReference>
<accession>K7A0T9</accession>
<keyword evidence="11" id="KW-1185">Reference proteome</keyword>
<keyword evidence="3 7" id="KW-0732">Signal</keyword>
<dbReference type="RefSeq" id="WP_007106348.1">
    <property type="nucleotide sequence ID" value="NZ_BAER01000113.1"/>
</dbReference>
<dbReference type="Gene3D" id="2.160.20.10">
    <property type="entry name" value="Single-stranded right-handed beta-helix, Pectin lyase-like"/>
    <property type="match status" value="1"/>
</dbReference>
<keyword evidence="4" id="KW-0677">Repeat</keyword>
<feature type="signal peptide" evidence="7">
    <location>
        <begin position="1"/>
        <end position="23"/>
    </location>
</feature>
<dbReference type="Proteomes" id="UP000006322">
    <property type="component" value="Unassembled WGS sequence"/>
</dbReference>
<dbReference type="GO" id="GO:0004557">
    <property type="term" value="F:alpha-galactosidase activity"/>
    <property type="evidence" value="ECO:0007669"/>
    <property type="project" value="UniProtKB-EC"/>
</dbReference>
<name>K7A0T9_9ALTE</name>
<dbReference type="STRING" id="1129793.GPLA_3698"/>
<dbReference type="AlphaFoldDB" id="K7A0T9"/>
<evidence type="ECO:0000313" key="10">
    <source>
        <dbReference type="EMBL" id="GAC34583.1"/>
    </source>
</evidence>
<feature type="chain" id="PRO_5003902459" description="Right handed beta helix domain-containing protein" evidence="7">
    <location>
        <begin position="24"/>
        <end position="600"/>
    </location>
</feature>
<reference evidence="11" key="1">
    <citation type="journal article" date="2014" name="Environ. Microbiol.">
        <title>Comparative genomics of the marine bacterial genus Glaciecola reveals the high degree of genomic diversity and genomic characteristic for cold adaptation.</title>
        <authorList>
            <person name="Qin Q.L."/>
            <person name="Xie B.B."/>
            <person name="Yu Y."/>
            <person name="Shu Y.L."/>
            <person name="Rong J.C."/>
            <person name="Zhang Y.J."/>
            <person name="Zhao D.L."/>
            <person name="Chen X.L."/>
            <person name="Zhang X.Y."/>
            <person name="Chen B."/>
            <person name="Zhou B.C."/>
            <person name="Zhang Y.Z."/>
        </authorList>
    </citation>
    <scope>NUCLEOTIDE SEQUENCE [LARGE SCALE GENOMIC DNA]</scope>
    <source>
        <strain evidence="11">LMG 21857</strain>
    </source>
</reference>
<dbReference type="Pfam" id="PF23764">
    <property type="entry name" value="Beta-barrel_GLAA-B_II"/>
    <property type="match status" value="1"/>
</dbReference>
<feature type="domain" description="GLAA-B beta-barrel" evidence="9">
    <location>
        <begin position="343"/>
        <end position="410"/>
    </location>
</feature>
<feature type="domain" description="GLAA-B beta-barrel" evidence="8">
    <location>
        <begin position="138"/>
        <end position="230"/>
    </location>
</feature>
<sequence length="600" mass="68113">MNKNLIIAVSCFVIALSMFNANATTVIRLSPSADDMTPVLVKALQGTTDKDIKIIFEKGEYRFLADYAMERYTTVTNHDNGLKKVIFALDGYNSVEIEGNGANFIFHGRVAPFQVFNSQNITIKNLSIDWDIPFTFLAEIMAVNEKEGWRDVKPRNGSHQWALKNGKITFPNVDGFTFTELGSSLPWEADIKRVSLGAIDLKSRPTHVEKLDNGLLRIYEKLDSYPPVGSLFSSKGDRNVHRYAPAFHMKNAKNVEMSNVVVHHALGMGFLFERTEDIALRKVGVYLSEGSDRVISTIADATHFANCKGHVLIEDSRFENMLDDGTNLRGTYVMVDEVINDKTLRFKFGHFEQLGYEFAAPGDEVWLIQQPNTERQQVNIISKVNVINEEYSELTFEQTLPKNLQKGDLIENKTWYPSFTMRGTTIKNNRARNVVIKTPLKTVIEDNYFSSMMASILFRGESYFWFEAGAVGDVLIQNNHFEYNSYYGGEQAVLYITPRLGKVFNQKQLYDQNIRFINNKIDTHGGRIVWADRVDGIVVENNSIERSIHRAQLFPDAPVFEFKNSQNVTLKNNRYIGDYNVAVVVDKTSGETLKDDGSIK</sequence>
<dbReference type="InterPro" id="IPR056441">
    <property type="entry name" value="Beta-barrel_GLAA-B_II"/>
</dbReference>
<evidence type="ECO:0000256" key="6">
    <source>
        <dbReference type="ARBA" id="ARBA00023295"/>
    </source>
</evidence>
<evidence type="ECO:0000256" key="1">
    <source>
        <dbReference type="ARBA" id="ARBA00001255"/>
    </source>
</evidence>
<dbReference type="Pfam" id="PF23763">
    <property type="entry name" value="Beta-barrel_GLAA-B_I"/>
    <property type="match status" value="1"/>
</dbReference>
<keyword evidence="5" id="KW-0378">Hydrolase</keyword>
<evidence type="ECO:0000256" key="7">
    <source>
        <dbReference type="SAM" id="SignalP"/>
    </source>
</evidence>
<organism evidence="10 11">
    <name type="scientific">Paraglaciecola polaris LMG 21857</name>
    <dbReference type="NCBI Taxonomy" id="1129793"/>
    <lineage>
        <taxon>Bacteria</taxon>
        <taxon>Pseudomonadati</taxon>
        <taxon>Pseudomonadota</taxon>
        <taxon>Gammaproteobacteria</taxon>
        <taxon>Alteromonadales</taxon>
        <taxon>Alteromonadaceae</taxon>
        <taxon>Paraglaciecola</taxon>
    </lineage>
</organism>
<evidence type="ECO:0000256" key="2">
    <source>
        <dbReference type="ARBA" id="ARBA00001271"/>
    </source>
</evidence>
<evidence type="ECO:0000256" key="3">
    <source>
        <dbReference type="ARBA" id="ARBA00022729"/>
    </source>
</evidence>
<comment type="catalytic activity">
    <reaction evidence="1">
        <text>Hydrolysis of terminal, non-reducing alpha-D-galactose residues in alpha-D-galactosides, including galactose oligosaccharides, galactomannans and galactolipids.</text>
        <dbReference type="EC" id="3.2.1.22"/>
    </reaction>
</comment>
<evidence type="ECO:0000313" key="11">
    <source>
        <dbReference type="Proteomes" id="UP000006322"/>
    </source>
</evidence>
<comment type="catalytic activity">
    <reaction evidence="2">
        <text>Hydrolysis of terminal, non-reducing branched (1-&gt;3)-alpha-D-galactosidic residues, producing free D-galactose.</text>
        <dbReference type="EC" id="3.2.1.n1"/>
    </reaction>
</comment>
<dbReference type="InterPro" id="IPR057275">
    <property type="entry name" value="Beta-barrel_GLAA-B_I"/>
</dbReference>
<evidence type="ECO:0000256" key="5">
    <source>
        <dbReference type="ARBA" id="ARBA00022801"/>
    </source>
</evidence>
<keyword evidence="6" id="KW-0326">Glycosidase</keyword>
<dbReference type="SUPFAM" id="SSF51126">
    <property type="entry name" value="Pectin lyase-like"/>
    <property type="match status" value="1"/>
</dbReference>
<evidence type="ECO:0000259" key="9">
    <source>
        <dbReference type="Pfam" id="PF23764"/>
    </source>
</evidence>
<dbReference type="OrthoDB" id="9807299at2"/>
<dbReference type="InterPro" id="IPR012334">
    <property type="entry name" value="Pectin_lyas_fold"/>
</dbReference>